<keyword evidence="1" id="KW-1133">Transmembrane helix</keyword>
<feature type="transmembrane region" description="Helical" evidence="1">
    <location>
        <begin position="12"/>
        <end position="32"/>
    </location>
</feature>
<dbReference type="AlphaFoldDB" id="A0A485M0F2"/>
<dbReference type="GO" id="GO:0004197">
    <property type="term" value="F:cysteine-type endopeptidase activity"/>
    <property type="evidence" value="ECO:0007669"/>
    <property type="project" value="UniProtKB-EC"/>
</dbReference>
<dbReference type="PANTHER" id="PTHR37835">
    <property type="entry name" value="ALPHA-CLOSTRIPAIN"/>
    <property type="match status" value="1"/>
</dbReference>
<protein>
    <submittedName>
        <fullName evidence="2">Clostripain</fullName>
        <ecNumber evidence="2">3.4.22.8</ecNumber>
    </submittedName>
</protein>
<gene>
    <name evidence="2" type="primary">cloSI</name>
    <name evidence="2" type="ORF">SCFA_340002</name>
</gene>
<evidence type="ECO:0000256" key="1">
    <source>
        <dbReference type="SAM" id="Phobius"/>
    </source>
</evidence>
<reference evidence="2" key="1">
    <citation type="submission" date="2019-03" db="EMBL/GenBank/DDBJ databases">
        <authorList>
            <person name="Hao L."/>
        </authorList>
    </citation>
    <scope>NUCLEOTIDE SEQUENCE</scope>
</reference>
<proteinExistence type="predicted"/>
<organism evidence="2">
    <name type="scientific">anaerobic digester metagenome</name>
    <dbReference type="NCBI Taxonomy" id="1263854"/>
    <lineage>
        <taxon>unclassified sequences</taxon>
        <taxon>metagenomes</taxon>
        <taxon>ecological metagenomes</taxon>
    </lineage>
</organism>
<name>A0A485M0F2_9ZZZZ</name>
<keyword evidence="1" id="KW-0472">Membrane</keyword>
<dbReference type="PROSITE" id="PS51257">
    <property type="entry name" value="PROKAR_LIPOPROTEIN"/>
    <property type="match status" value="1"/>
</dbReference>
<dbReference type="InterPro" id="IPR005077">
    <property type="entry name" value="Peptidase_C11"/>
</dbReference>
<accession>A0A485M0F2</accession>
<keyword evidence="2" id="KW-0378">Hydrolase</keyword>
<keyword evidence="1" id="KW-0812">Transmembrane</keyword>
<dbReference type="EMBL" id="CAADRM010000097">
    <property type="protein sequence ID" value="VFU14868.1"/>
    <property type="molecule type" value="Genomic_DNA"/>
</dbReference>
<dbReference type="Gene3D" id="3.40.50.11970">
    <property type="match status" value="1"/>
</dbReference>
<dbReference type="EC" id="3.4.22.8" evidence="2"/>
<evidence type="ECO:0000313" key="2">
    <source>
        <dbReference type="EMBL" id="VFU14868.1"/>
    </source>
</evidence>
<sequence>MRYSGGKGDARWRCPYLLIWCGYLLVMCVFLGSCSGESEQEDDLEVHAKQKGSWTYMVYLAADNDISEAGLADVNEMEEVGSSPEVNIVVQGEFQPGGTGGPPSSTIRGRVEGDADPRQMGAWYEEIGNRNMTDPATLTEFIDWAARNYPADRYALVLWSHGSGWKDYQTPPAAAKGMFIDLTSAGRHTMTPLTDLARAVRESGVVFDVINFDTCLMGMFEVAYEFRGTADYLVFSEGLYPAYGDSYHTILRELVNAPDMDGFLLARITAAKCREFYEQLSSGGLIMTKSALDLSGIERFQQDLCRLAELLCSHMETERPRIEEARDASVDFEYQGSRDLGSFLQQLSLVAGEPEIKTMSRNLADTLSGMIIGNEVSGMARGTEVTGMAIYFPDQYQALGDDLTRYSALACNRTGGITWGSLVSMVLTGDPLPDAGEVDD</sequence>
<dbReference type="PANTHER" id="PTHR37835:SF1">
    <property type="entry name" value="ALPHA-CLOSTRIPAIN"/>
    <property type="match status" value="1"/>
</dbReference>
<dbReference type="Pfam" id="PF03415">
    <property type="entry name" value="Peptidase_C11"/>
    <property type="match status" value="1"/>
</dbReference>